<dbReference type="PROSITE" id="PS50158">
    <property type="entry name" value="ZF_CCHC"/>
    <property type="match status" value="1"/>
</dbReference>
<feature type="compositionally biased region" description="Polar residues" evidence="2">
    <location>
        <begin position="36"/>
        <end position="46"/>
    </location>
</feature>
<dbReference type="GO" id="GO:0003727">
    <property type="term" value="F:single-stranded RNA binding"/>
    <property type="evidence" value="ECO:0000318"/>
    <property type="project" value="GO_Central"/>
</dbReference>
<name>M1DDR0_SOLTU</name>
<dbReference type="InParanoid" id="M1DDR0"/>
<reference evidence="5" key="1">
    <citation type="journal article" date="2011" name="Nature">
        <title>Genome sequence and analysis of the tuber crop potato.</title>
        <authorList>
            <consortium name="The Potato Genome Sequencing Consortium"/>
        </authorList>
    </citation>
    <scope>NUCLEOTIDE SEQUENCE [LARGE SCALE GENOMIC DNA]</scope>
    <source>
        <strain evidence="5">cv. DM1-3 516 R44</strain>
    </source>
</reference>
<dbReference type="PaxDb" id="4113-PGSC0003DMT400087384"/>
<feature type="domain" description="CCHC-type" evidence="3">
    <location>
        <begin position="98"/>
        <end position="111"/>
    </location>
</feature>
<dbReference type="Gene3D" id="4.10.60.10">
    <property type="entry name" value="Zinc finger, CCHC-type"/>
    <property type="match status" value="1"/>
</dbReference>
<dbReference type="Pfam" id="PF00098">
    <property type="entry name" value="zf-CCHC"/>
    <property type="match status" value="1"/>
</dbReference>
<keyword evidence="5" id="KW-1185">Reference proteome</keyword>
<evidence type="ECO:0000256" key="1">
    <source>
        <dbReference type="PROSITE-ProRule" id="PRU00047"/>
    </source>
</evidence>
<dbReference type="EnsemblPlants" id="PGSC0003DMT400087384">
    <property type="protein sequence ID" value="PGSC0003DMT400087384"/>
    <property type="gene ID" value="PGSC0003DMG400036955"/>
</dbReference>
<dbReference type="Proteomes" id="UP000011115">
    <property type="component" value="Unassembled WGS sequence"/>
</dbReference>
<dbReference type="GO" id="GO:0005737">
    <property type="term" value="C:cytoplasm"/>
    <property type="evidence" value="ECO:0000318"/>
    <property type="project" value="GO_Central"/>
</dbReference>
<dbReference type="GO" id="GO:0003729">
    <property type="term" value="F:mRNA binding"/>
    <property type="evidence" value="ECO:0000318"/>
    <property type="project" value="GO_Central"/>
</dbReference>
<organism evidence="4 5">
    <name type="scientific">Solanum tuberosum</name>
    <name type="common">Potato</name>
    <dbReference type="NCBI Taxonomy" id="4113"/>
    <lineage>
        <taxon>Eukaryota</taxon>
        <taxon>Viridiplantae</taxon>
        <taxon>Streptophyta</taxon>
        <taxon>Embryophyta</taxon>
        <taxon>Tracheophyta</taxon>
        <taxon>Spermatophyta</taxon>
        <taxon>Magnoliopsida</taxon>
        <taxon>eudicotyledons</taxon>
        <taxon>Gunneridae</taxon>
        <taxon>Pentapetalae</taxon>
        <taxon>asterids</taxon>
        <taxon>lamiids</taxon>
        <taxon>Solanales</taxon>
        <taxon>Solanaceae</taxon>
        <taxon>Solanoideae</taxon>
        <taxon>Solaneae</taxon>
        <taxon>Solanum</taxon>
    </lineage>
</organism>
<dbReference type="OMA" id="PIHTARH"/>
<dbReference type="Gramene" id="PGSC0003DMT400087384">
    <property type="protein sequence ID" value="PGSC0003DMT400087384"/>
    <property type="gene ID" value="PGSC0003DMG400036955"/>
</dbReference>
<keyword evidence="1" id="KW-0863">Zinc-finger</keyword>
<dbReference type="GO" id="GO:0008270">
    <property type="term" value="F:zinc ion binding"/>
    <property type="evidence" value="ECO:0007669"/>
    <property type="project" value="UniProtKB-KW"/>
</dbReference>
<dbReference type="SMART" id="SM00343">
    <property type="entry name" value="ZnF_C2HC"/>
    <property type="match status" value="1"/>
</dbReference>
<dbReference type="GO" id="GO:2000767">
    <property type="term" value="P:positive regulation of cytoplasmic translation"/>
    <property type="evidence" value="ECO:0000318"/>
    <property type="project" value="GO_Central"/>
</dbReference>
<keyword evidence="1" id="KW-0479">Metal-binding</keyword>
<accession>M1DDR0</accession>
<evidence type="ECO:0000259" key="3">
    <source>
        <dbReference type="PROSITE" id="PS50158"/>
    </source>
</evidence>
<dbReference type="SUPFAM" id="SSF57756">
    <property type="entry name" value="Retrovirus zinc finger-like domains"/>
    <property type="match status" value="1"/>
</dbReference>
<evidence type="ECO:0000313" key="4">
    <source>
        <dbReference type="EnsemblPlants" id="PGSC0003DMT400087384"/>
    </source>
</evidence>
<dbReference type="InterPro" id="IPR036875">
    <property type="entry name" value="Znf_CCHC_sf"/>
</dbReference>
<dbReference type="InterPro" id="IPR001878">
    <property type="entry name" value="Znf_CCHC"/>
</dbReference>
<evidence type="ECO:0000313" key="5">
    <source>
        <dbReference type="Proteomes" id="UP000011115"/>
    </source>
</evidence>
<reference evidence="4" key="2">
    <citation type="submission" date="2015-06" db="UniProtKB">
        <authorList>
            <consortium name="EnsemblPlants"/>
        </authorList>
    </citation>
    <scope>IDENTIFICATION</scope>
    <source>
        <strain evidence="4">DM1-3 516 R44</strain>
    </source>
</reference>
<sequence>MTSAGKSFNEVTYFVKKVEGVRREGQAKALAKKAKNSGNFQGSYSRDSGRPTPAARPIQSDMPASTGNYSGTPPQNLIQDSQGATPSMGSRPSFDRTCYNCGEPGHMRSDCSLPRMLDSVQ</sequence>
<feature type="compositionally biased region" description="Polar residues" evidence="2">
    <location>
        <begin position="62"/>
        <end position="90"/>
    </location>
</feature>
<dbReference type="HOGENOM" id="CLU_2282413_0_0_1"/>
<dbReference type="AlphaFoldDB" id="M1DDR0"/>
<keyword evidence="1" id="KW-0862">Zinc</keyword>
<protein>
    <submittedName>
        <fullName evidence="4">'chromo' domain containing protein</fullName>
    </submittedName>
</protein>
<evidence type="ECO:0000256" key="2">
    <source>
        <dbReference type="SAM" id="MobiDB-lite"/>
    </source>
</evidence>
<feature type="region of interest" description="Disordered" evidence="2">
    <location>
        <begin position="29"/>
        <end position="96"/>
    </location>
</feature>
<proteinExistence type="predicted"/>
<dbReference type="GO" id="GO:0045182">
    <property type="term" value="F:translation regulator activity"/>
    <property type="evidence" value="ECO:0000318"/>
    <property type="project" value="GO_Central"/>
</dbReference>